<dbReference type="CDD" id="cd08975">
    <property type="entry name" value="BaFpgNei_N_3"/>
    <property type="match status" value="1"/>
</dbReference>
<dbReference type="GO" id="GO:0003684">
    <property type="term" value="F:damaged DNA binding"/>
    <property type="evidence" value="ECO:0007669"/>
    <property type="project" value="InterPro"/>
</dbReference>
<evidence type="ECO:0000313" key="12">
    <source>
        <dbReference type="Proteomes" id="UP000184436"/>
    </source>
</evidence>
<evidence type="ECO:0000256" key="4">
    <source>
        <dbReference type="ARBA" id="ARBA00022801"/>
    </source>
</evidence>
<dbReference type="FunFam" id="1.10.8.50:FF:000024">
    <property type="entry name" value="Formamidopyrimidine-DNA glycosylase"/>
    <property type="match status" value="1"/>
</dbReference>
<evidence type="ECO:0000256" key="7">
    <source>
        <dbReference type="ARBA" id="ARBA00023239"/>
    </source>
</evidence>
<organism evidence="11 12">
    <name type="scientific">Bacteroides faecichinchillae</name>
    <dbReference type="NCBI Taxonomy" id="871325"/>
    <lineage>
        <taxon>Bacteria</taxon>
        <taxon>Pseudomonadati</taxon>
        <taxon>Bacteroidota</taxon>
        <taxon>Bacteroidia</taxon>
        <taxon>Bacteroidales</taxon>
        <taxon>Bacteroidaceae</taxon>
        <taxon>Bacteroides</taxon>
    </lineage>
</organism>
<evidence type="ECO:0000256" key="1">
    <source>
        <dbReference type="ARBA" id="ARBA00001668"/>
    </source>
</evidence>
<evidence type="ECO:0000256" key="9">
    <source>
        <dbReference type="ARBA" id="ARBA00023295"/>
    </source>
</evidence>
<keyword evidence="12" id="KW-1185">Reference proteome</keyword>
<protein>
    <submittedName>
        <fullName evidence="11">Formamidopyrimidine-DNA glycosylase</fullName>
    </submittedName>
</protein>
<dbReference type="Proteomes" id="UP000184436">
    <property type="component" value="Unassembled WGS sequence"/>
</dbReference>
<name>A0A1M4VM47_9BACE</name>
<dbReference type="InterPro" id="IPR012319">
    <property type="entry name" value="FPG_cat"/>
</dbReference>
<comment type="similarity">
    <text evidence="2">Belongs to the FPG family.</text>
</comment>
<keyword evidence="7" id="KW-0456">Lyase</keyword>
<sequence length="280" mass="31357">MIEAPEARYLCEQLNNTVKGKRITNVFALFTPHKFAWFSGSPEEYAEWLTGKVISHAQSQGGMVEISIEDRMLVFTDGVNLRYYAPGTKLPAKHQLLIGFEDESCLTASVRMYGGLMCFLKGKCNVPLSEYYLTACNKPQVMSEAFDKEYFLNLICQDSAQKKSAKAFLATEQTIPGLGNGVLQDILYHARIHPKKKIGELTDKQKENLFYQVKETMNDIYQQGGRSTETDLFGENGKYVACLSKDTAGKVCPCCGETIIKENYLGGSIYYCRGCQTLSD</sequence>
<dbReference type="Gene3D" id="3.20.190.10">
    <property type="entry name" value="MutM-like, N-terminal"/>
    <property type="match status" value="1"/>
</dbReference>
<dbReference type="GO" id="GO:0034039">
    <property type="term" value="F:8-oxo-7,8-dihydroguanine DNA N-glycosylase activity"/>
    <property type="evidence" value="ECO:0007669"/>
    <property type="project" value="TreeGrafter"/>
</dbReference>
<dbReference type="GO" id="GO:0003906">
    <property type="term" value="F:DNA-(apurinic or apyrimidinic site) endonuclease activity"/>
    <property type="evidence" value="ECO:0007669"/>
    <property type="project" value="InterPro"/>
</dbReference>
<comment type="catalytic activity">
    <reaction evidence="1">
        <text>Hydrolysis of DNA containing ring-opened 7-methylguanine residues, releasing 2,6-diamino-4-hydroxy-5-(N-methyl)formamidopyrimidine.</text>
        <dbReference type="EC" id="3.2.2.23"/>
    </reaction>
</comment>
<accession>A0A1M4VM47</accession>
<evidence type="ECO:0000256" key="6">
    <source>
        <dbReference type="ARBA" id="ARBA00023204"/>
    </source>
</evidence>
<dbReference type="SMART" id="SM01232">
    <property type="entry name" value="H2TH"/>
    <property type="match status" value="1"/>
</dbReference>
<evidence type="ECO:0000313" key="11">
    <source>
        <dbReference type="EMBL" id="SHE69923.1"/>
    </source>
</evidence>
<dbReference type="InterPro" id="IPR015886">
    <property type="entry name" value="H2TH_FPG"/>
</dbReference>
<dbReference type="GO" id="GO:0006284">
    <property type="term" value="P:base-excision repair"/>
    <property type="evidence" value="ECO:0007669"/>
    <property type="project" value="InterPro"/>
</dbReference>
<keyword evidence="6" id="KW-0234">DNA repair</keyword>
<reference evidence="11 12" key="1">
    <citation type="submission" date="2016-11" db="EMBL/GenBank/DDBJ databases">
        <authorList>
            <person name="Jaros S."/>
            <person name="Januszkiewicz K."/>
            <person name="Wedrychowicz H."/>
        </authorList>
    </citation>
    <scope>NUCLEOTIDE SEQUENCE [LARGE SCALE GENOMIC DNA]</scope>
    <source>
        <strain evidence="11 12">DSM 26883</strain>
    </source>
</reference>
<dbReference type="STRING" id="871325.SAMN05444349_10539"/>
<dbReference type="SUPFAM" id="SSF81624">
    <property type="entry name" value="N-terminal domain of MutM-like DNA repair proteins"/>
    <property type="match status" value="1"/>
</dbReference>
<proteinExistence type="inferred from homology"/>
<keyword evidence="3" id="KW-0227">DNA damage</keyword>
<evidence type="ECO:0000256" key="3">
    <source>
        <dbReference type="ARBA" id="ARBA00022763"/>
    </source>
</evidence>
<dbReference type="AlphaFoldDB" id="A0A1M4VM47"/>
<keyword evidence="9" id="KW-0326">Glycosidase</keyword>
<dbReference type="Pfam" id="PF06831">
    <property type="entry name" value="H2TH"/>
    <property type="match status" value="1"/>
</dbReference>
<dbReference type="SUPFAM" id="SSF46946">
    <property type="entry name" value="S13-like H2TH domain"/>
    <property type="match status" value="1"/>
</dbReference>
<dbReference type="InterPro" id="IPR035937">
    <property type="entry name" value="FPG_N"/>
</dbReference>
<evidence type="ECO:0000256" key="5">
    <source>
        <dbReference type="ARBA" id="ARBA00023125"/>
    </source>
</evidence>
<dbReference type="Gene3D" id="1.10.8.50">
    <property type="match status" value="1"/>
</dbReference>
<evidence type="ECO:0000256" key="2">
    <source>
        <dbReference type="ARBA" id="ARBA00009409"/>
    </source>
</evidence>
<dbReference type="PANTHER" id="PTHR22993:SF9">
    <property type="entry name" value="FORMAMIDOPYRIMIDINE-DNA GLYCOSYLASE"/>
    <property type="match status" value="1"/>
</dbReference>
<evidence type="ECO:0000259" key="10">
    <source>
        <dbReference type="SMART" id="SM01232"/>
    </source>
</evidence>
<dbReference type="EMBL" id="FQVD01000005">
    <property type="protein sequence ID" value="SHE69923.1"/>
    <property type="molecule type" value="Genomic_DNA"/>
</dbReference>
<dbReference type="SUPFAM" id="SSF57716">
    <property type="entry name" value="Glucocorticoid receptor-like (DNA-binding domain)"/>
    <property type="match status" value="1"/>
</dbReference>
<evidence type="ECO:0000256" key="8">
    <source>
        <dbReference type="ARBA" id="ARBA00023268"/>
    </source>
</evidence>
<dbReference type="RefSeq" id="WP_025073792.1">
    <property type="nucleotide sequence ID" value="NZ_FQVD01000005.1"/>
</dbReference>
<dbReference type="GO" id="GO:0008270">
    <property type="term" value="F:zinc ion binding"/>
    <property type="evidence" value="ECO:0007669"/>
    <property type="project" value="InterPro"/>
</dbReference>
<keyword evidence="8" id="KW-0511">Multifunctional enzyme</keyword>
<keyword evidence="4" id="KW-0378">Hydrolase</keyword>
<dbReference type="PANTHER" id="PTHR22993">
    <property type="entry name" value="FORMAMIDOPYRIMIDINE-DNA GLYCOSYLASE"/>
    <property type="match status" value="1"/>
</dbReference>
<dbReference type="Pfam" id="PF01149">
    <property type="entry name" value="Fapy_DNA_glyco"/>
    <property type="match status" value="1"/>
</dbReference>
<dbReference type="OrthoDB" id="9800855at2"/>
<dbReference type="InterPro" id="IPR010979">
    <property type="entry name" value="Ribosomal_uS13-like_H2TH"/>
</dbReference>
<gene>
    <name evidence="11" type="ORF">SAMN05444349_10539</name>
</gene>
<keyword evidence="5" id="KW-0238">DNA-binding</keyword>
<feature type="domain" description="Formamidopyrimidine-DNA glycosylase H2TH DNA-binding" evidence="10">
    <location>
        <begin position="139"/>
        <end position="232"/>
    </location>
</feature>